<proteinExistence type="predicted"/>
<dbReference type="Proteomes" id="UP000078550">
    <property type="component" value="Unassembled WGS sequence"/>
</dbReference>
<evidence type="ECO:0000313" key="2">
    <source>
        <dbReference type="Proteomes" id="UP000078550"/>
    </source>
</evidence>
<reference evidence="2" key="1">
    <citation type="submission" date="2016-05" db="EMBL/GenBank/DDBJ databases">
        <authorList>
            <person name="Naeem Raeece"/>
        </authorList>
    </citation>
    <scope>NUCLEOTIDE SEQUENCE [LARGE SCALE GENOMIC DNA]</scope>
</reference>
<name>A0A1A8YH83_PLAOA</name>
<gene>
    <name evidence="1" type="ORF">POVWA2_001380</name>
</gene>
<dbReference type="AlphaFoldDB" id="A0A1A8YH83"/>
<protein>
    <submittedName>
        <fullName evidence="1">Uncharacterized protein</fullName>
    </submittedName>
</protein>
<dbReference type="EMBL" id="FLRE01000007">
    <property type="protein sequence ID" value="SBT30912.1"/>
    <property type="molecule type" value="Genomic_DNA"/>
</dbReference>
<sequence>MVPVINPASTSATFHAIGLLPKCHTDARRLTYARTVPNIRPNGASIRPNGAYIHPNGASIRPNGASIRPNGASIRPNGASIRPNAHVHIHPVHKMDPNNVNEKKRNLNVYGEENNFANPQTSTSPSQIPTQPFFYTSVIPQYPFSPQPFGQTMNYPNMMQHMHDFNYNSKRSMKRKKNNHHFNKHQHNEISHLKEAMVDPWKPLYVKHPHIKFI</sequence>
<organism evidence="1 2">
    <name type="scientific">Plasmodium ovale wallikeri</name>
    <dbReference type="NCBI Taxonomy" id="864142"/>
    <lineage>
        <taxon>Eukaryota</taxon>
        <taxon>Sar</taxon>
        <taxon>Alveolata</taxon>
        <taxon>Apicomplexa</taxon>
        <taxon>Aconoidasida</taxon>
        <taxon>Haemosporida</taxon>
        <taxon>Plasmodiidae</taxon>
        <taxon>Plasmodium</taxon>
        <taxon>Plasmodium (Plasmodium)</taxon>
    </lineage>
</organism>
<evidence type="ECO:0000313" key="1">
    <source>
        <dbReference type="EMBL" id="SBT30912.1"/>
    </source>
</evidence>
<accession>A0A1A8YH83</accession>